<evidence type="ECO:0000256" key="5">
    <source>
        <dbReference type="ARBA" id="ARBA00023015"/>
    </source>
</evidence>
<evidence type="ECO:0000259" key="13">
    <source>
        <dbReference type="PROSITE" id="PS50071"/>
    </source>
</evidence>
<dbReference type="PANTHER" id="PTHR45636:SF49">
    <property type="entry name" value="PAIRED BOX PROTEIN 3 HOMOLOG"/>
    <property type="match status" value="1"/>
</dbReference>
<evidence type="ECO:0000313" key="15">
    <source>
        <dbReference type="EMBL" id="CRK90433.1"/>
    </source>
</evidence>
<evidence type="ECO:0000256" key="2">
    <source>
        <dbReference type="ARBA" id="ARBA00005733"/>
    </source>
</evidence>
<dbReference type="PRINTS" id="PR00027">
    <property type="entry name" value="PAIREDBOX"/>
</dbReference>
<feature type="domain" description="Paired" evidence="14">
    <location>
        <begin position="4"/>
        <end position="130"/>
    </location>
</feature>
<dbReference type="FunFam" id="1.10.10.10:FF:000003">
    <property type="entry name" value="Paired box protein Pax-6"/>
    <property type="match status" value="1"/>
</dbReference>
<dbReference type="Proteomes" id="UP000183832">
    <property type="component" value="Unassembled WGS sequence"/>
</dbReference>
<dbReference type="PROSITE" id="PS51057">
    <property type="entry name" value="PAIRED_2"/>
    <property type="match status" value="1"/>
</dbReference>
<dbReference type="InterPro" id="IPR043182">
    <property type="entry name" value="PAIRED_DNA-bd_dom"/>
</dbReference>
<feature type="compositionally biased region" description="Polar residues" evidence="12">
    <location>
        <begin position="329"/>
        <end position="362"/>
    </location>
</feature>
<dbReference type="CDD" id="cd00131">
    <property type="entry name" value="PAX"/>
    <property type="match status" value="1"/>
</dbReference>
<evidence type="ECO:0000259" key="14">
    <source>
        <dbReference type="PROSITE" id="PS51057"/>
    </source>
</evidence>
<feature type="domain" description="Homeobox" evidence="13">
    <location>
        <begin position="165"/>
        <end position="225"/>
    </location>
</feature>
<feature type="compositionally biased region" description="Polar residues" evidence="12">
    <location>
        <begin position="280"/>
        <end position="308"/>
    </location>
</feature>
<dbReference type="PROSITE" id="PS00034">
    <property type="entry name" value="PAIRED_1"/>
    <property type="match status" value="1"/>
</dbReference>
<evidence type="ECO:0000256" key="9">
    <source>
        <dbReference type="ARBA" id="ARBA00023242"/>
    </source>
</evidence>
<dbReference type="FunFam" id="1.10.10.10:FF:000031">
    <property type="entry name" value="Paired box protein Pax-7"/>
    <property type="match status" value="1"/>
</dbReference>
<evidence type="ECO:0000256" key="10">
    <source>
        <dbReference type="PROSITE-ProRule" id="PRU00108"/>
    </source>
</evidence>
<dbReference type="EMBL" id="CVRI01000019">
    <property type="protein sequence ID" value="CRK90433.1"/>
    <property type="molecule type" value="Genomic_DNA"/>
</dbReference>
<gene>
    <name evidence="15" type="ORF">CLUMA_CG004161</name>
</gene>
<evidence type="ECO:0000313" key="16">
    <source>
        <dbReference type="Proteomes" id="UP000183832"/>
    </source>
</evidence>
<dbReference type="PROSITE" id="PS00027">
    <property type="entry name" value="HOMEOBOX_1"/>
    <property type="match status" value="1"/>
</dbReference>
<evidence type="ECO:0000256" key="3">
    <source>
        <dbReference type="ARBA" id="ARBA00022473"/>
    </source>
</evidence>
<accession>A0A1J1HWD3</accession>
<dbReference type="Gene3D" id="1.10.10.60">
    <property type="entry name" value="Homeodomain-like"/>
    <property type="match status" value="1"/>
</dbReference>
<comment type="subcellular location">
    <subcellularLocation>
        <location evidence="1 10 11">Nucleus</location>
    </subcellularLocation>
</comment>
<feature type="DNA-binding region" description="Homeobox" evidence="10">
    <location>
        <begin position="167"/>
        <end position="226"/>
    </location>
</feature>
<dbReference type="FunFam" id="1.10.10.60:FF:000679">
    <property type="entry name" value="Homeobox protein aristaless"/>
    <property type="match status" value="1"/>
</dbReference>
<keyword evidence="5" id="KW-0805">Transcription regulation</keyword>
<dbReference type="PANTHER" id="PTHR45636">
    <property type="entry name" value="PAIRED BOX PROTEIN PAX-6-RELATED-RELATED"/>
    <property type="match status" value="1"/>
</dbReference>
<dbReference type="Pfam" id="PF00046">
    <property type="entry name" value="Homeodomain"/>
    <property type="match status" value="1"/>
</dbReference>
<dbReference type="OrthoDB" id="3225452at2759"/>
<keyword evidence="7 10" id="KW-0371">Homeobox</keyword>
<dbReference type="Gene3D" id="1.10.10.10">
    <property type="entry name" value="Winged helix-like DNA-binding domain superfamily/Winged helix DNA-binding domain"/>
    <property type="match status" value="2"/>
</dbReference>
<dbReference type="GO" id="GO:0000981">
    <property type="term" value="F:DNA-binding transcription factor activity, RNA polymerase II-specific"/>
    <property type="evidence" value="ECO:0007669"/>
    <property type="project" value="InterPro"/>
</dbReference>
<keyword evidence="9 10" id="KW-0539">Nucleus</keyword>
<name>A0A1J1HWD3_9DIPT</name>
<keyword evidence="6 10" id="KW-0238">DNA-binding</keyword>
<evidence type="ECO:0000256" key="4">
    <source>
        <dbReference type="ARBA" id="ARBA00022724"/>
    </source>
</evidence>
<feature type="compositionally biased region" description="Low complexity" evidence="12">
    <location>
        <begin position="309"/>
        <end position="328"/>
    </location>
</feature>
<dbReference type="SUPFAM" id="SSF46689">
    <property type="entry name" value="Homeodomain-like"/>
    <property type="match status" value="2"/>
</dbReference>
<evidence type="ECO:0000256" key="11">
    <source>
        <dbReference type="RuleBase" id="RU000682"/>
    </source>
</evidence>
<dbReference type="InterPro" id="IPR001356">
    <property type="entry name" value="HD"/>
</dbReference>
<dbReference type="AlphaFoldDB" id="A0A1J1HWD3"/>
<dbReference type="InterPro" id="IPR043565">
    <property type="entry name" value="PAX_fam"/>
</dbReference>
<dbReference type="Pfam" id="PF00292">
    <property type="entry name" value="PAX"/>
    <property type="match status" value="1"/>
</dbReference>
<keyword evidence="3" id="KW-0217">Developmental protein</keyword>
<dbReference type="GO" id="GO:0007365">
    <property type="term" value="P:periodic partitioning"/>
    <property type="evidence" value="ECO:0007669"/>
    <property type="project" value="UniProtKB-ARBA"/>
</dbReference>
<proteinExistence type="inferred from homology"/>
<dbReference type="GO" id="GO:0009791">
    <property type="term" value="P:post-embryonic development"/>
    <property type="evidence" value="ECO:0007669"/>
    <property type="project" value="UniProtKB-ARBA"/>
</dbReference>
<dbReference type="PROSITE" id="PS50071">
    <property type="entry name" value="HOMEOBOX_2"/>
    <property type="match status" value="1"/>
</dbReference>
<feature type="compositionally biased region" description="Polar residues" evidence="12">
    <location>
        <begin position="372"/>
        <end position="387"/>
    </location>
</feature>
<reference evidence="15 16" key="1">
    <citation type="submission" date="2015-04" db="EMBL/GenBank/DDBJ databases">
        <authorList>
            <person name="Syromyatnikov M.Y."/>
            <person name="Popov V.N."/>
        </authorList>
    </citation>
    <scope>NUCLEOTIDE SEQUENCE [LARGE SCALE GENOMIC DNA]</scope>
</reference>
<dbReference type="InterPro" id="IPR009057">
    <property type="entry name" value="Homeodomain-like_sf"/>
</dbReference>
<evidence type="ECO:0000256" key="8">
    <source>
        <dbReference type="ARBA" id="ARBA00023163"/>
    </source>
</evidence>
<dbReference type="GO" id="GO:0000978">
    <property type="term" value="F:RNA polymerase II cis-regulatory region sequence-specific DNA binding"/>
    <property type="evidence" value="ECO:0007669"/>
    <property type="project" value="TreeGrafter"/>
</dbReference>
<evidence type="ECO:0000256" key="1">
    <source>
        <dbReference type="ARBA" id="ARBA00004123"/>
    </source>
</evidence>
<dbReference type="SMART" id="SM00389">
    <property type="entry name" value="HOX"/>
    <property type="match status" value="1"/>
</dbReference>
<keyword evidence="16" id="KW-1185">Reference proteome</keyword>
<organism evidence="15 16">
    <name type="scientific">Clunio marinus</name>
    <dbReference type="NCBI Taxonomy" id="568069"/>
    <lineage>
        <taxon>Eukaryota</taxon>
        <taxon>Metazoa</taxon>
        <taxon>Ecdysozoa</taxon>
        <taxon>Arthropoda</taxon>
        <taxon>Hexapoda</taxon>
        <taxon>Insecta</taxon>
        <taxon>Pterygota</taxon>
        <taxon>Neoptera</taxon>
        <taxon>Endopterygota</taxon>
        <taxon>Diptera</taxon>
        <taxon>Nematocera</taxon>
        <taxon>Chironomoidea</taxon>
        <taxon>Chironomidae</taxon>
        <taxon>Clunio</taxon>
    </lineage>
</organism>
<dbReference type="SMART" id="SM00351">
    <property type="entry name" value="PAX"/>
    <property type="match status" value="1"/>
</dbReference>
<feature type="region of interest" description="Disordered" evidence="12">
    <location>
        <begin position="280"/>
        <end position="403"/>
    </location>
</feature>
<dbReference type="GO" id="GO:0005634">
    <property type="term" value="C:nucleus"/>
    <property type="evidence" value="ECO:0007669"/>
    <property type="project" value="UniProtKB-SubCell"/>
</dbReference>
<feature type="region of interest" description="Disordered" evidence="12">
    <location>
        <begin position="126"/>
        <end position="170"/>
    </location>
</feature>
<dbReference type="STRING" id="568069.A0A1J1HWD3"/>
<dbReference type="CDD" id="cd00086">
    <property type="entry name" value="homeodomain"/>
    <property type="match status" value="1"/>
</dbReference>
<keyword evidence="8" id="KW-0804">Transcription</keyword>
<dbReference type="InterPro" id="IPR017970">
    <property type="entry name" value="Homeobox_CS"/>
</dbReference>
<dbReference type="InterPro" id="IPR036388">
    <property type="entry name" value="WH-like_DNA-bd_sf"/>
</dbReference>
<dbReference type="InterPro" id="IPR001523">
    <property type="entry name" value="Paired_dom"/>
</dbReference>
<sequence length="496" mass="54446">MSAGQGRVNQLGGVFINGRPLPNHIRLKIVELAAAGVRPCQISRQLRVSHGCVSKILNRYQETGSIRPGVIGGSKPRIATPEIENRIEDFKKENPGIFSWEIRDRLIKEGICDRSTAPSVSAISRLLRGRDDEKRTSQNGENHAMKHSDGDLSDCESEPGIPLKRKQRRSRTTFTAMQLDELERAFERTQYPDIYTREELAQRTKLTEARIQVWFSNRRARLRKQVIPTSSGFSSMGGNHLAYSGSSSGYPILQPLTDASQYSSASSQMHDFYSSHVHQMANQAVSRQSPVESSNHTSSPVPNSSHPIHNSTASSYYHHYHHTVPSSSGQNPSANAGYSPPQNVNGSLNGNESPNSVDQFSANNTTNNNNNIQLPETPNSLVTTMMGPTSGNSNSNDGTNVINETPSENAAVISNNNNYSPWCASTGHHQLPLSNTSPIHSSSYSSAHHPTASLYSAHHNLSSTLIPHQNISGFAHPHPGGKTFGMSQPFLYNSWY</sequence>
<comment type="similarity">
    <text evidence="2">Belongs to the paired homeobox family.</text>
</comment>
<evidence type="ECO:0000256" key="7">
    <source>
        <dbReference type="ARBA" id="ARBA00023155"/>
    </source>
</evidence>
<feature type="compositionally biased region" description="Low complexity" evidence="12">
    <location>
        <begin position="389"/>
        <end position="400"/>
    </location>
</feature>
<protein>
    <submittedName>
        <fullName evidence="15">CLUMA_CG004161, isoform A</fullName>
    </submittedName>
</protein>
<evidence type="ECO:0000256" key="6">
    <source>
        <dbReference type="ARBA" id="ARBA00023125"/>
    </source>
</evidence>
<evidence type="ECO:0000256" key="12">
    <source>
        <dbReference type="SAM" id="MobiDB-lite"/>
    </source>
</evidence>
<keyword evidence="4" id="KW-0563">Paired box</keyword>